<gene>
    <name evidence="1" type="ORF">BFLFYP10_02063</name>
</gene>
<proteinExistence type="predicted"/>
<name>A0A6N2V982_9BACE</name>
<evidence type="ECO:0000313" key="1">
    <source>
        <dbReference type="EMBL" id="VYT26187.1"/>
    </source>
</evidence>
<sequence length="251" mass="29038">MIYSEPQKKLLEYIAKTNEECNPSTMIRKIMGITDLSVIEFIEEKQEVNFYTSKTGDNMIAQRFIQCLVLLDKLESKNMIFIERGNADLSTQNYIGIAKSIKPISEIEKGEESKSENMILPFCDKFYDPEFLRPIQLCGTRRTNAYELILKYTAAIIYSTPELIEFVQNGFSTPEDFKHKETMRWTRYTLWVALFIPLLTMIVDKCTDSDVSLLNKDIKIELMDTIHTQALSNQSYEKDAGKVMLSDKQSN</sequence>
<protein>
    <submittedName>
        <fullName evidence="1">Uncharacterized protein</fullName>
    </submittedName>
</protein>
<dbReference type="AlphaFoldDB" id="A0A6N2V982"/>
<accession>A0A6N2V982</accession>
<reference evidence="1" key="1">
    <citation type="submission" date="2019-11" db="EMBL/GenBank/DDBJ databases">
        <authorList>
            <person name="Feng L."/>
        </authorList>
    </citation>
    <scope>NUCLEOTIDE SEQUENCE</scope>
    <source>
        <strain evidence="1">BfaecisLFYP10</strain>
    </source>
</reference>
<dbReference type="EMBL" id="CACRSZ010000049">
    <property type="protein sequence ID" value="VYT26187.1"/>
    <property type="molecule type" value="Genomic_DNA"/>
</dbReference>
<organism evidence="1">
    <name type="scientific">Bacteroides faecis</name>
    <dbReference type="NCBI Taxonomy" id="674529"/>
    <lineage>
        <taxon>Bacteria</taxon>
        <taxon>Pseudomonadati</taxon>
        <taxon>Bacteroidota</taxon>
        <taxon>Bacteroidia</taxon>
        <taxon>Bacteroidales</taxon>
        <taxon>Bacteroidaceae</taxon>
        <taxon>Bacteroides</taxon>
    </lineage>
</organism>
<dbReference type="RefSeq" id="WP_156729956.1">
    <property type="nucleotide sequence ID" value="NZ_CACRSZ010000049.1"/>
</dbReference>